<keyword evidence="3" id="KW-1185">Reference proteome</keyword>
<comment type="caution">
    <text evidence="2">The sequence shown here is derived from an EMBL/GenBank/DDBJ whole genome shotgun (WGS) entry which is preliminary data.</text>
</comment>
<accession>A0A2P6U5H9</accession>
<sequence length="217" mass="22896">MRAVLAFALLSLLAAPALAAWGGGPGPKPPRPPVFKPLHGAILADSRAVNFAGKRITWASTGGNVTIVANYDRPELKWSLVGKAGVGSDILTESLYSVSWAFGAVVKAEIDTTNDANPLSVNLYGDKVVPIRAGKTLTLGPQVTISYKADRACDRTVTITVRNIGVSVVITQKYLKPVRRYQKGTYADYLSAGVKIAKAPGMNETLTGVLPVLPLGP</sequence>
<proteinExistence type="predicted"/>
<dbReference type="EMBL" id="LHPG02000001">
    <property type="protein sequence ID" value="PRW61532.1"/>
    <property type="molecule type" value="Genomic_DNA"/>
</dbReference>
<evidence type="ECO:0000313" key="2">
    <source>
        <dbReference type="EMBL" id="PRW61532.1"/>
    </source>
</evidence>
<organism evidence="2 3">
    <name type="scientific">Chlorella sorokiniana</name>
    <name type="common">Freshwater green alga</name>
    <dbReference type="NCBI Taxonomy" id="3076"/>
    <lineage>
        <taxon>Eukaryota</taxon>
        <taxon>Viridiplantae</taxon>
        <taxon>Chlorophyta</taxon>
        <taxon>core chlorophytes</taxon>
        <taxon>Trebouxiophyceae</taxon>
        <taxon>Chlorellales</taxon>
        <taxon>Chlorellaceae</taxon>
        <taxon>Chlorella clade</taxon>
        <taxon>Chlorella</taxon>
    </lineage>
</organism>
<protein>
    <submittedName>
        <fullName evidence="2">Uncharacterized protein</fullName>
    </submittedName>
</protein>
<reference evidence="2 3" key="1">
    <citation type="journal article" date="2018" name="Plant J.">
        <title>Genome sequences of Chlorella sorokiniana UTEX 1602 and Micractinium conductrix SAG 241.80: implications to maltose excretion by a green alga.</title>
        <authorList>
            <person name="Arriola M.B."/>
            <person name="Velmurugan N."/>
            <person name="Zhang Y."/>
            <person name="Plunkett M.H."/>
            <person name="Hondzo H."/>
            <person name="Barney B.M."/>
        </authorList>
    </citation>
    <scope>NUCLEOTIDE SEQUENCE [LARGE SCALE GENOMIC DNA]</scope>
    <source>
        <strain evidence="3">UTEX 1602</strain>
    </source>
</reference>
<dbReference type="Proteomes" id="UP000239899">
    <property type="component" value="Unassembled WGS sequence"/>
</dbReference>
<feature type="signal peptide" evidence="1">
    <location>
        <begin position="1"/>
        <end position="19"/>
    </location>
</feature>
<evidence type="ECO:0000256" key="1">
    <source>
        <dbReference type="SAM" id="SignalP"/>
    </source>
</evidence>
<feature type="chain" id="PRO_5015170418" evidence="1">
    <location>
        <begin position="20"/>
        <end position="217"/>
    </location>
</feature>
<dbReference type="AlphaFoldDB" id="A0A2P6U5H9"/>
<evidence type="ECO:0000313" key="3">
    <source>
        <dbReference type="Proteomes" id="UP000239899"/>
    </source>
</evidence>
<gene>
    <name evidence="2" type="ORF">C2E21_0610</name>
</gene>
<dbReference type="OrthoDB" id="518781at2759"/>
<keyword evidence="1" id="KW-0732">Signal</keyword>
<name>A0A2P6U5H9_CHLSO</name>